<dbReference type="InterPro" id="IPR002125">
    <property type="entry name" value="CMP_dCMP_dom"/>
</dbReference>
<dbReference type="Proteomes" id="UP000077684">
    <property type="component" value="Unassembled WGS sequence"/>
</dbReference>
<proteinExistence type="predicted"/>
<dbReference type="SUPFAM" id="SSF53927">
    <property type="entry name" value="Cytidine deaminase-like"/>
    <property type="match status" value="1"/>
</dbReference>
<accession>A0A8X7MXY3</accession>
<dbReference type="Gene3D" id="3.40.140.10">
    <property type="entry name" value="Cytidine Deaminase, domain 2"/>
    <property type="match status" value="1"/>
</dbReference>
<protein>
    <recommendedName>
        <fullName evidence="2">CMP/dCMP-type deaminase domain-containing protein</fullName>
    </recommendedName>
</protein>
<name>A0A8X7MXY3_9BASI</name>
<evidence type="ECO:0000313" key="3">
    <source>
        <dbReference type="EMBL" id="KAE8253114.1"/>
    </source>
</evidence>
<gene>
    <name evidence="3" type="ORF">A4X06_0g1686</name>
</gene>
<evidence type="ECO:0000259" key="2">
    <source>
        <dbReference type="PROSITE" id="PS51747"/>
    </source>
</evidence>
<dbReference type="InterPro" id="IPR016193">
    <property type="entry name" value="Cytidine_deaminase-like"/>
</dbReference>
<dbReference type="GO" id="GO:0003824">
    <property type="term" value="F:catalytic activity"/>
    <property type="evidence" value="ECO:0007669"/>
    <property type="project" value="InterPro"/>
</dbReference>
<reference evidence="3" key="1">
    <citation type="submission" date="2016-04" db="EMBL/GenBank/DDBJ databases">
        <authorList>
            <person name="Nguyen H.D."/>
            <person name="Samba Siva P."/>
            <person name="Cullis J."/>
            <person name="Levesque C.A."/>
            <person name="Hambleton S."/>
        </authorList>
    </citation>
    <scope>NUCLEOTIDE SEQUENCE</scope>
    <source>
        <strain evidence="3">DAOMC 236426</strain>
    </source>
</reference>
<feature type="domain" description="CMP/dCMP-type deaminase" evidence="2">
    <location>
        <begin position="24"/>
        <end position="155"/>
    </location>
</feature>
<keyword evidence="4" id="KW-1185">Reference proteome</keyword>
<evidence type="ECO:0000313" key="4">
    <source>
        <dbReference type="Proteomes" id="UP000077684"/>
    </source>
</evidence>
<sequence>MSTALPPPTAAQVRSQTDPEDEEQQHYKHMLHALQLADKCIPTTTAFCVGCTIYTQSSPSSLLSTGYSRELPGNTHAEQCALDKIVDGLCLSSEKTGEGEGEGEGKDVVRLDLYTTMEPCSKRASDPQGCAQRIIAFNSSSHVLRSSSVKRLRIERVFQGVREPTDFQLCEGQRLLREAGVEVLTVLPPPGESAGGREWLEGECLRIAKKGHADEAAAPAEDVVRLWKDAVF</sequence>
<reference evidence="3" key="2">
    <citation type="journal article" date="2019" name="IMA Fungus">
        <title>Genome sequencing and comparison of five Tilletia species to identify candidate genes for the detection of regulated species infecting wheat.</title>
        <authorList>
            <person name="Nguyen H.D.T."/>
            <person name="Sultana T."/>
            <person name="Kesanakurti P."/>
            <person name="Hambleton S."/>
        </authorList>
    </citation>
    <scope>NUCLEOTIDE SEQUENCE</scope>
    <source>
        <strain evidence="3">DAOMC 236426</strain>
    </source>
</reference>
<feature type="region of interest" description="Disordered" evidence="1">
    <location>
        <begin position="1"/>
        <end position="26"/>
    </location>
</feature>
<comment type="caution">
    <text evidence="3">The sequence shown here is derived from an EMBL/GenBank/DDBJ whole genome shotgun (WGS) entry which is preliminary data.</text>
</comment>
<evidence type="ECO:0000256" key="1">
    <source>
        <dbReference type="SAM" id="MobiDB-lite"/>
    </source>
</evidence>
<dbReference type="AlphaFoldDB" id="A0A8X7MXY3"/>
<dbReference type="EMBL" id="LWDE02000112">
    <property type="protein sequence ID" value="KAE8253114.1"/>
    <property type="molecule type" value="Genomic_DNA"/>
</dbReference>
<dbReference type="GO" id="GO:0006139">
    <property type="term" value="P:nucleobase-containing compound metabolic process"/>
    <property type="evidence" value="ECO:0007669"/>
    <property type="project" value="UniProtKB-ARBA"/>
</dbReference>
<dbReference type="PROSITE" id="PS51747">
    <property type="entry name" value="CYT_DCMP_DEAMINASES_2"/>
    <property type="match status" value="1"/>
</dbReference>
<organism evidence="3 4">
    <name type="scientific">Tilletia controversa</name>
    <name type="common">dwarf bunt fungus</name>
    <dbReference type="NCBI Taxonomy" id="13291"/>
    <lineage>
        <taxon>Eukaryota</taxon>
        <taxon>Fungi</taxon>
        <taxon>Dikarya</taxon>
        <taxon>Basidiomycota</taxon>
        <taxon>Ustilaginomycotina</taxon>
        <taxon>Exobasidiomycetes</taxon>
        <taxon>Tilletiales</taxon>
        <taxon>Tilletiaceae</taxon>
        <taxon>Tilletia</taxon>
    </lineage>
</organism>
<dbReference type="Pfam" id="PF18785">
    <property type="entry name" value="Inv-AAD"/>
    <property type="match status" value="1"/>
</dbReference>